<dbReference type="Pfam" id="PF24883">
    <property type="entry name" value="NPHP3_N"/>
    <property type="match status" value="1"/>
</dbReference>
<sequence>MDRMNNLCISEQLHQEISLVQRQQMSALCSTWLRPTNTGCIYEDKSPGTCEWIWNSPEFVQWASSSPVPTRLLCIHGVSGCGKSMLTRSTVKGMREKKYQVLYFSFSRTDGDRKTLDSLARSLLCDLLVETSDEGVLSIVTELKSRNLITTGDVLEALLKSVKSVTGPIYCMIDGVDECDDEKNDQDQGLLKCILNLTKFPNGHVALVGRPYALQTAITLTPLVIEMNPSVVKSDIEMFIHDQLEKSPIPRAHGLKDDAVRTLCEKSDGMFLWVKFAMEDLHGAITPYHVKDRLRNIPRGLQNMYRAFFLKLLERLDDMQLKLAKSILTTAIASCRPLTIVELQYPYALGVGPIANLEHHRFLQPEKLICQVCGGLVNITDGILRISHVSVKEFLTRSDEHWLSDADRGLRYFQIDMRAAHLSLGTACLDYLTARLFDLNLADSDTLVAVETRYPFLQYSSRHAMSHLVQSGPPSTATLDKLDGLLESESFLVLVEYLTMLQVDDLFSLDADMRTLLLWKDTSDCEGGPSLSKLLSILKQELDRRMNRFGKDDMRTLRVQYAWDSFKDEIPDAHNRDSIVTFREGPKDSAKVATHIRKLINGHDKLSLAAQLDMTFILRTHLRLMKGLKEPLKILFEFILSSARKMPVSALLIIGDFYRRLDKLDDALKVYRAALAKVNGMEGPDKFMVLRRTGSILIDQGEYTRAEESWRMTGEGQQKAAGRDHRESLQSMY</sequence>
<dbReference type="RefSeq" id="XP_025577150.1">
    <property type="nucleotide sequence ID" value="XM_025714072.1"/>
</dbReference>
<dbReference type="Gene3D" id="3.40.50.300">
    <property type="entry name" value="P-loop containing nucleotide triphosphate hydrolases"/>
    <property type="match status" value="1"/>
</dbReference>
<dbReference type="InterPro" id="IPR027417">
    <property type="entry name" value="P-loop_NTPase"/>
</dbReference>
<dbReference type="SUPFAM" id="SSF48452">
    <property type="entry name" value="TPR-like"/>
    <property type="match status" value="1"/>
</dbReference>
<feature type="compositionally biased region" description="Basic and acidic residues" evidence="2">
    <location>
        <begin position="721"/>
        <end position="733"/>
    </location>
</feature>
<dbReference type="Proteomes" id="UP000249402">
    <property type="component" value="Unassembled WGS sequence"/>
</dbReference>
<evidence type="ECO:0000259" key="3">
    <source>
        <dbReference type="PROSITE" id="PS50837"/>
    </source>
</evidence>
<evidence type="ECO:0000313" key="5">
    <source>
        <dbReference type="Proteomes" id="UP000249402"/>
    </source>
</evidence>
<dbReference type="PANTHER" id="PTHR10039">
    <property type="entry name" value="AMELOGENIN"/>
    <property type="match status" value="1"/>
</dbReference>
<dbReference type="PROSITE" id="PS50837">
    <property type="entry name" value="NACHT"/>
    <property type="match status" value="1"/>
</dbReference>
<gene>
    <name evidence="4" type="ORF">BO80DRAFT_18610</name>
</gene>
<proteinExistence type="predicted"/>
<dbReference type="Pfam" id="PF22939">
    <property type="entry name" value="WHD_GPIID"/>
    <property type="match status" value="1"/>
</dbReference>
<evidence type="ECO:0000313" key="4">
    <source>
        <dbReference type="EMBL" id="RAL02823.1"/>
    </source>
</evidence>
<keyword evidence="5" id="KW-1185">Reference proteome</keyword>
<feature type="domain" description="NACHT" evidence="3">
    <location>
        <begin position="71"/>
        <end position="213"/>
    </location>
</feature>
<dbReference type="VEuPathDB" id="FungiDB:BO80DRAFT_18610"/>
<accession>A0A395H5E1</accession>
<keyword evidence="1" id="KW-0677">Repeat</keyword>
<name>A0A395H5E1_9EURO</name>
<dbReference type="OrthoDB" id="62952at2759"/>
<feature type="region of interest" description="Disordered" evidence="2">
    <location>
        <begin position="709"/>
        <end position="733"/>
    </location>
</feature>
<evidence type="ECO:0000256" key="1">
    <source>
        <dbReference type="ARBA" id="ARBA00022737"/>
    </source>
</evidence>
<dbReference type="InterPro" id="IPR007111">
    <property type="entry name" value="NACHT_NTPase"/>
</dbReference>
<dbReference type="InterPro" id="IPR054471">
    <property type="entry name" value="GPIID_WHD"/>
</dbReference>
<dbReference type="AlphaFoldDB" id="A0A395H5E1"/>
<protein>
    <recommendedName>
        <fullName evidence="3">NACHT domain-containing protein</fullName>
    </recommendedName>
</protein>
<dbReference type="InterPro" id="IPR011990">
    <property type="entry name" value="TPR-like_helical_dom_sf"/>
</dbReference>
<dbReference type="InterPro" id="IPR056884">
    <property type="entry name" value="NPHP3-like_N"/>
</dbReference>
<reference evidence="4 5" key="1">
    <citation type="submission" date="2018-02" db="EMBL/GenBank/DDBJ databases">
        <title>The genomes of Aspergillus section Nigri reveals drivers in fungal speciation.</title>
        <authorList>
            <consortium name="DOE Joint Genome Institute"/>
            <person name="Vesth T.C."/>
            <person name="Nybo J."/>
            <person name="Theobald S."/>
            <person name="Brandl J."/>
            <person name="Frisvad J.C."/>
            <person name="Nielsen K.F."/>
            <person name="Lyhne E.K."/>
            <person name="Kogle M.E."/>
            <person name="Kuo A."/>
            <person name="Riley R."/>
            <person name="Clum A."/>
            <person name="Nolan M."/>
            <person name="Lipzen A."/>
            <person name="Salamov A."/>
            <person name="Henrissat B."/>
            <person name="Wiebenga A."/>
            <person name="De vries R.P."/>
            <person name="Grigoriev I.V."/>
            <person name="Mortensen U.H."/>
            <person name="Andersen M.R."/>
            <person name="Baker S.E."/>
        </authorList>
    </citation>
    <scope>NUCLEOTIDE SEQUENCE [LARGE SCALE GENOMIC DNA]</scope>
    <source>
        <strain evidence="4 5">CBS 121593</strain>
    </source>
</reference>
<evidence type="ECO:0000256" key="2">
    <source>
        <dbReference type="SAM" id="MobiDB-lite"/>
    </source>
</evidence>
<dbReference type="EMBL" id="KZ824429">
    <property type="protein sequence ID" value="RAL02823.1"/>
    <property type="molecule type" value="Genomic_DNA"/>
</dbReference>
<dbReference type="GeneID" id="37218937"/>
<organism evidence="4 5">
    <name type="scientific">Aspergillus ibericus CBS 121593</name>
    <dbReference type="NCBI Taxonomy" id="1448316"/>
    <lineage>
        <taxon>Eukaryota</taxon>
        <taxon>Fungi</taxon>
        <taxon>Dikarya</taxon>
        <taxon>Ascomycota</taxon>
        <taxon>Pezizomycotina</taxon>
        <taxon>Eurotiomycetes</taxon>
        <taxon>Eurotiomycetidae</taxon>
        <taxon>Eurotiales</taxon>
        <taxon>Aspergillaceae</taxon>
        <taxon>Aspergillus</taxon>
        <taxon>Aspergillus subgen. Circumdati</taxon>
    </lineage>
</organism>
<dbReference type="Gene3D" id="1.25.40.10">
    <property type="entry name" value="Tetratricopeptide repeat domain"/>
    <property type="match status" value="1"/>
</dbReference>
<dbReference type="SUPFAM" id="SSF52540">
    <property type="entry name" value="P-loop containing nucleoside triphosphate hydrolases"/>
    <property type="match status" value="1"/>
</dbReference>